<reference evidence="2" key="1">
    <citation type="submission" date="2022-07" db="EMBL/GenBank/DDBJ databases">
        <title>Phylogenomic reconstructions and comparative analyses of Kickxellomycotina fungi.</title>
        <authorList>
            <person name="Reynolds N.K."/>
            <person name="Stajich J.E."/>
            <person name="Barry K."/>
            <person name="Grigoriev I.V."/>
            <person name="Crous P."/>
            <person name="Smith M.E."/>
        </authorList>
    </citation>
    <scope>NUCLEOTIDE SEQUENCE</scope>
    <source>
        <strain evidence="2">BCRC 34489</strain>
    </source>
</reference>
<dbReference type="SUPFAM" id="SSF81383">
    <property type="entry name" value="F-box domain"/>
    <property type="match status" value="1"/>
</dbReference>
<accession>A0A9W8LI19</accession>
<dbReference type="Proteomes" id="UP001140172">
    <property type="component" value="Unassembled WGS sequence"/>
</dbReference>
<comment type="caution">
    <text evidence="2">The sequence shown here is derived from an EMBL/GenBank/DDBJ whole genome shotgun (WGS) entry which is preliminary data.</text>
</comment>
<sequence length="328" mass="35855">MVAFHGFGSTSKYCFLCAAPCYAPPASEGPLELTCRDRRHLSNVRVLSHSGISHPGLTWRYNATLNAMQCLGYSCPASAHLDTTQPSVCLSVHRACYALLLDRLERSEGSLGSRGLLLRLLPLVDARGVVRLREGRRRAASDPLPMVRERGGSGAWRLCDPTDLPGVTPGAVAMMAAPAELLLRPAGPPAEDAQAHMYRADSRLIPAQLLTPPHSPASPGPSSSSTFDTPVLPTRASHLLQLPAPILSLVCSHLRAAEIIALSQTCSALRLYFAAESSVWPQMCREALGFTPRLLHNHQMAEYYMRVRGDQRTEQCVLVQRCRIERVY</sequence>
<dbReference type="InterPro" id="IPR036047">
    <property type="entry name" value="F-box-like_dom_sf"/>
</dbReference>
<dbReference type="AlphaFoldDB" id="A0A9W8LI19"/>
<evidence type="ECO:0000313" key="2">
    <source>
        <dbReference type="EMBL" id="KAJ2781337.1"/>
    </source>
</evidence>
<protein>
    <recommendedName>
        <fullName evidence="1">F-box domain-containing protein</fullName>
    </recommendedName>
</protein>
<gene>
    <name evidence="2" type="ORF">GGI15_003242</name>
</gene>
<proteinExistence type="predicted"/>
<dbReference type="PROSITE" id="PS50181">
    <property type="entry name" value="FBOX"/>
    <property type="match status" value="1"/>
</dbReference>
<feature type="domain" description="F-box" evidence="1">
    <location>
        <begin position="236"/>
        <end position="283"/>
    </location>
</feature>
<dbReference type="EMBL" id="JANBUM010000213">
    <property type="protein sequence ID" value="KAJ2781337.1"/>
    <property type="molecule type" value="Genomic_DNA"/>
</dbReference>
<keyword evidence="3" id="KW-1185">Reference proteome</keyword>
<name>A0A9W8LI19_9FUNG</name>
<dbReference type="InterPro" id="IPR001810">
    <property type="entry name" value="F-box_dom"/>
</dbReference>
<dbReference type="OrthoDB" id="5595605at2759"/>
<evidence type="ECO:0000259" key="1">
    <source>
        <dbReference type="PROSITE" id="PS50181"/>
    </source>
</evidence>
<organism evidence="2 3">
    <name type="scientific">Coemansia interrupta</name>
    <dbReference type="NCBI Taxonomy" id="1126814"/>
    <lineage>
        <taxon>Eukaryota</taxon>
        <taxon>Fungi</taxon>
        <taxon>Fungi incertae sedis</taxon>
        <taxon>Zoopagomycota</taxon>
        <taxon>Kickxellomycotina</taxon>
        <taxon>Kickxellomycetes</taxon>
        <taxon>Kickxellales</taxon>
        <taxon>Kickxellaceae</taxon>
        <taxon>Coemansia</taxon>
    </lineage>
</organism>
<evidence type="ECO:0000313" key="3">
    <source>
        <dbReference type="Proteomes" id="UP001140172"/>
    </source>
</evidence>